<feature type="region of interest" description="Disordered" evidence="1">
    <location>
        <begin position="30"/>
        <end position="65"/>
    </location>
</feature>
<evidence type="ECO:0000313" key="2">
    <source>
        <dbReference type="EMBL" id="KAK9750222.1"/>
    </source>
</evidence>
<keyword evidence="3" id="KW-1185">Reference proteome</keyword>
<dbReference type="Proteomes" id="UP001443914">
    <property type="component" value="Unassembled WGS sequence"/>
</dbReference>
<gene>
    <name evidence="2" type="ORF">RND81_02G180800</name>
</gene>
<protein>
    <recommendedName>
        <fullName evidence="4">Aminotransferase-like plant mobile domain-containing protein</fullName>
    </recommendedName>
</protein>
<evidence type="ECO:0000313" key="3">
    <source>
        <dbReference type="Proteomes" id="UP001443914"/>
    </source>
</evidence>
<comment type="caution">
    <text evidence="2">The sequence shown here is derived from an EMBL/GenBank/DDBJ whole genome shotgun (WGS) entry which is preliminary data.</text>
</comment>
<accession>A0AAW1MVP9</accession>
<name>A0AAW1MVP9_SAPOF</name>
<organism evidence="2 3">
    <name type="scientific">Saponaria officinalis</name>
    <name type="common">Common soapwort</name>
    <name type="synonym">Lychnis saponaria</name>
    <dbReference type="NCBI Taxonomy" id="3572"/>
    <lineage>
        <taxon>Eukaryota</taxon>
        <taxon>Viridiplantae</taxon>
        <taxon>Streptophyta</taxon>
        <taxon>Embryophyta</taxon>
        <taxon>Tracheophyta</taxon>
        <taxon>Spermatophyta</taxon>
        <taxon>Magnoliopsida</taxon>
        <taxon>eudicotyledons</taxon>
        <taxon>Gunneridae</taxon>
        <taxon>Pentapetalae</taxon>
        <taxon>Caryophyllales</taxon>
        <taxon>Caryophyllaceae</taxon>
        <taxon>Caryophylleae</taxon>
        <taxon>Saponaria</taxon>
    </lineage>
</organism>
<dbReference type="AlphaFoldDB" id="A0AAW1MVP9"/>
<sequence>MCTGSMDVDPREEGTLGAEYDAAIRAAMEESLGGSSSRSLTRSRTTTGSFRRRGRPCRGAQPDVCPGAAEEIEEEIAAWVAEMEEVEGEAAEGRHAYPHGPRLREDFARGWDPSQLVLAPEHHLSQRVMRGWSIGHLRTFSGFTSVFWAYGSALSPNSRELLQRCAFAPLIRAWANINDRKARANLMLLRAFLDRYWDTTTTFHMPGYEAGLTLSGFAVMTGLPCGSTLMDFDRPLELLNSPSVVQAIGGGLIVKRNEGKTVLAKTSYILDYFQGKGGFHPSKGDDEQNARLWLWWFLSALHFGEKGERATT</sequence>
<evidence type="ECO:0008006" key="4">
    <source>
        <dbReference type="Google" id="ProtNLM"/>
    </source>
</evidence>
<proteinExistence type="predicted"/>
<evidence type="ECO:0000256" key="1">
    <source>
        <dbReference type="SAM" id="MobiDB-lite"/>
    </source>
</evidence>
<feature type="compositionally biased region" description="Low complexity" evidence="1">
    <location>
        <begin position="31"/>
        <end position="49"/>
    </location>
</feature>
<reference evidence="2" key="1">
    <citation type="submission" date="2024-03" db="EMBL/GenBank/DDBJ databases">
        <title>WGS assembly of Saponaria officinalis var. Norfolk2.</title>
        <authorList>
            <person name="Jenkins J."/>
            <person name="Shu S."/>
            <person name="Grimwood J."/>
            <person name="Barry K."/>
            <person name="Goodstein D."/>
            <person name="Schmutz J."/>
            <person name="Leebens-Mack J."/>
            <person name="Osbourn A."/>
        </authorList>
    </citation>
    <scope>NUCLEOTIDE SEQUENCE [LARGE SCALE GENOMIC DNA]</scope>
    <source>
        <strain evidence="2">JIC</strain>
    </source>
</reference>
<dbReference type="EMBL" id="JBDFQZ010000002">
    <property type="protein sequence ID" value="KAK9750222.1"/>
    <property type="molecule type" value="Genomic_DNA"/>
</dbReference>